<dbReference type="STRING" id="1763538.LPB68_07855"/>
<evidence type="ECO:0000313" key="9">
    <source>
        <dbReference type="EMBL" id="OAB77608.1"/>
    </source>
</evidence>
<dbReference type="GO" id="GO:0005524">
    <property type="term" value="F:ATP binding"/>
    <property type="evidence" value="ECO:0007669"/>
    <property type="project" value="UniProtKB-KW"/>
</dbReference>
<protein>
    <recommendedName>
        <fullName evidence="3">lipoate--protein ligase</fullName>
        <ecNumber evidence="3">6.3.1.20</ecNumber>
    </recommendedName>
</protein>
<dbReference type="NCBIfam" id="TIGR00545">
    <property type="entry name" value="lipoyltrans"/>
    <property type="match status" value="1"/>
</dbReference>
<dbReference type="PANTHER" id="PTHR12561:SF3">
    <property type="entry name" value="LIPOYLTRANSFERASE 1, MITOCHONDRIAL"/>
    <property type="match status" value="1"/>
</dbReference>
<evidence type="ECO:0000256" key="3">
    <source>
        <dbReference type="ARBA" id="ARBA00012367"/>
    </source>
</evidence>
<comment type="pathway">
    <text evidence="1">Protein modification; protein lipoylation via exogenous pathway; protein N(6)-(lipoyl)lysine from lipoate: step 2/2.</text>
</comment>
<dbReference type="PROSITE" id="PS51733">
    <property type="entry name" value="BPL_LPL_CATALYTIC"/>
    <property type="match status" value="1"/>
</dbReference>
<accession>A0A167GIL9</accession>
<evidence type="ECO:0000256" key="7">
    <source>
        <dbReference type="ARBA" id="ARBA00048037"/>
    </source>
</evidence>
<dbReference type="GO" id="GO:0005737">
    <property type="term" value="C:cytoplasm"/>
    <property type="evidence" value="ECO:0007669"/>
    <property type="project" value="TreeGrafter"/>
</dbReference>
<dbReference type="Pfam" id="PF10437">
    <property type="entry name" value="Lip_prot_lig_C"/>
    <property type="match status" value="1"/>
</dbReference>
<dbReference type="EMBL" id="LSFN01000002">
    <property type="protein sequence ID" value="OAB77608.1"/>
    <property type="molecule type" value="Genomic_DNA"/>
</dbReference>
<dbReference type="SUPFAM" id="SSF55681">
    <property type="entry name" value="Class II aaRS and biotin synthetases"/>
    <property type="match status" value="1"/>
</dbReference>
<name>A0A167GIL9_9BACL</name>
<gene>
    <name evidence="9" type="ORF">PNBC_00935</name>
</gene>
<comment type="pathway">
    <text evidence="2">Protein modification; protein lipoylation via exogenous pathway; protein N(6)-(lipoyl)lysine from lipoate: step 1/2.</text>
</comment>
<dbReference type="UniPathway" id="UPA00537">
    <property type="reaction ID" value="UER00594"/>
</dbReference>
<dbReference type="Gene3D" id="3.30.930.10">
    <property type="entry name" value="Bira Bifunctional Protein, Domain 2"/>
    <property type="match status" value="1"/>
</dbReference>
<dbReference type="KEGG" id="pcx:LPB68_07855"/>
<dbReference type="GO" id="GO:0009249">
    <property type="term" value="P:protein lipoylation"/>
    <property type="evidence" value="ECO:0007669"/>
    <property type="project" value="InterPro"/>
</dbReference>
<dbReference type="InterPro" id="IPR004562">
    <property type="entry name" value="LipoylTrfase_LipoateP_Ligase"/>
</dbReference>
<dbReference type="FunFam" id="3.30.930.10:FF:000072">
    <property type="entry name" value="Lipoate--protein ligase"/>
    <property type="match status" value="1"/>
</dbReference>
<evidence type="ECO:0000259" key="8">
    <source>
        <dbReference type="PROSITE" id="PS51733"/>
    </source>
</evidence>
<evidence type="ECO:0000256" key="5">
    <source>
        <dbReference type="ARBA" id="ARBA00022741"/>
    </source>
</evidence>
<evidence type="ECO:0000256" key="1">
    <source>
        <dbReference type="ARBA" id="ARBA00005085"/>
    </source>
</evidence>
<dbReference type="Proteomes" id="UP000077134">
    <property type="component" value="Unassembled WGS sequence"/>
</dbReference>
<dbReference type="EC" id="6.3.1.20" evidence="3"/>
<organism evidence="9 10">
    <name type="scientific">Paenibacillus crassostreae</name>
    <dbReference type="NCBI Taxonomy" id="1763538"/>
    <lineage>
        <taxon>Bacteria</taxon>
        <taxon>Bacillati</taxon>
        <taxon>Bacillota</taxon>
        <taxon>Bacilli</taxon>
        <taxon>Bacillales</taxon>
        <taxon>Paenibacillaceae</taxon>
        <taxon>Paenibacillus</taxon>
    </lineage>
</organism>
<dbReference type="SUPFAM" id="SSF82649">
    <property type="entry name" value="SufE/NifU"/>
    <property type="match status" value="1"/>
</dbReference>
<reference evidence="9 10" key="1">
    <citation type="submission" date="2016-02" db="EMBL/GenBank/DDBJ databases">
        <title>Paenibacillus sp. LPB0068, isolated from Crassostrea gigas.</title>
        <authorList>
            <person name="Shin S.-K."/>
            <person name="Yi H."/>
        </authorList>
    </citation>
    <scope>NUCLEOTIDE SEQUENCE [LARGE SCALE GENOMIC DNA]</scope>
    <source>
        <strain evidence="9 10">LPB0068</strain>
    </source>
</reference>
<dbReference type="Pfam" id="PF21948">
    <property type="entry name" value="LplA-B_cat"/>
    <property type="match status" value="1"/>
</dbReference>
<dbReference type="GO" id="GO:0016979">
    <property type="term" value="F:lipoate-protein ligase activity"/>
    <property type="evidence" value="ECO:0007669"/>
    <property type="project" value="UniProtKB-EC"/>
</dbReference>
<dbReference type="InterPro" id="IPR004143">
    <property type="entry name" value="BPL_LPL_catalytic"/>
</dbReference>
<comment type="caution">
    <text evidence="9">The sequence shown here is derived from an EMBL/GenBank/DDBJ whole genome shotgun (WGS) entry which is preliminary data.</text>
</comment>
<dbReference type="InterPro" id="IPR045864">
    <property type="entry name" value="aa-tRNA-synth_II/BPL/LPL"/>
</dbReference>
<sequence>MLFIDNQGIHDPAINLAIEEYALKHLSTDESYLLFYINHPSIIIGKHQNTIEEINQEYCKENNVQIVRRLSGGGAVYHDLGNLNFSFITKDDGQSFHNFLKFTQPVIDALQKMGVNAELSGRNDLQVGEQKISGNAQFSTRGRMFSHGTLMFNLNSEDAQASLKVNPEKFKSKSTKSVRSRIANISDFMKEKMTIEEFRAELLRSIFGLDVQDIPQYHLTDKDWEQINQISKEHYQNWDWNYGISPESNVKHSKKFPVGFIDLRMDINEGKIRDIKIYGDFFGVGDVTDIENILRGKRYDEAEVREALTDLDIKHYFGNLELNDFVGLVFLED</sequence>
<proteinExistence type="predicted"/>
<dbReference type="Gene3D" id="3.30.390.50">
    <property type="entry name" value="CO dehydrogenase flavoprotein, C-terminal domain"/>
    <property type="match status" value="1"/>
</dbReference>
<evidence type="ECO:0000256" key="4">
    <source>
        <dbReference type="ARBA" id="ARBA00022598"/>
    </source>
</evidence>
<evidence type="ECO:0000256" key="2">
    <source>
        <dbReference type="ARBA" id="ARBA00005124"/>
    </source>
</evidence>
<keyword evidence="10" id="KW-1185">Reference proteome</keyword>
<dbReference type="OrthoDB" id="9788148at2"/>
<keyword evidence="6" id="KW-0067">ATP-binding</keyword>
<dbReference type="PANTHER" id="PTHR12561">
    <property type="entry name" value="LIPOATE-PROTEIN LIGASE"/>
    <property type="match status" value="1"/>
</dbReference>
<keyword evidence="4 9" id="KW-0436">Ligase</keyword>
<dbReference type="CDD" id="cd16443">
    <property type="entry name" value="LplA"/>
    <property type="match status" value="1"/>
</dbReference>
<dbReference type="RefSeq" id="WP_068654342.1">
    <property type="nucleotide sequence ID" value="NZ_CP017770.1"/>
</dbReference>
<keyword evidence="5" id="KW-0547">Nucleotide-binding</keyword>
<dbReference type="GO" id="GO:0017118">
    <property type="term" value="F:lipoyltransferase activity"/>
    <property type="evidence" value="ECO:0007669"/>
    <property type="project" value="TreeGrafter"/>
</dbReference>
<feature type="domain" description="BPL/LPL catalytic" evidence="8">
    <location>
        <begin position="27"/>
        <end position="214"/>
    </location>
</feature>
<evidence type="ECO:0000313" key="10">
    <source>
        <dbReference type="Proteomes" id="UP000077134"/>
    </source>
</evidence>
<dbReference type="AlphaFoldDB" id="A0A167GIL9"/>
<dbReference type="InterPro" id="IPR019491">
    <property type="entry name" value="Lipoate_protein_ligase_C"/>
</dbReference>
<comment type="catalytic activity">
    <reaction evidence="7">
        <text>L-lysyl-[lipoyl-carrier protein] + (R)-lipoate + ATP = N(6)-[(R)-lipoyl]-L-lysyl-[lipoyl-carrier protein] + AMP + diphosphate + H(+)</text>
        <dbReference type="Rhea" id="RHEA:49288"/>
        <dbReference type="Rhea" id="RHEA-COMP:10500"/>
        <dbReference type="Rhea" id="RHEA-COMP:10502"/>
        <dbReference type="ChEBI" id="CHEBI:15378"/>
        <dbReference type="ChEBI" id="CHEBI:29969"/>
        <dbReference type="ChEBI" id="CHEBI:30616"/>
        <dbReference type="ChEBI" id="CHEBI:33019"/>
        <dbReference type="ChEBI" id="CHEBI:83088"/>
        <dbReference type="ChEBI" id="CHEBI:83099"/>
        <dbReference type="ChEBI" id="CHEBI:456215"/>
        <dbReference type="EC" id="6.3.1.20"/>
    </reaction>
</comment>
<evidence type="ECO:0000256" key="6">
    <source>
        <dbReference type="ARBA" id="ARBA00022840"/>
    </source>
</evidence>